<dbReference type="FunFam" id="1.25.40.10:FF:001636">
    <property type="entry name" value="Pentatricopeptide repeat-containing protein At2g20540"/>
    <property type="match status" value="1"/>
</dbReference>
<dbReference type="InterPro" id="IPR002885">
    <property type="entry name" value="PPR_rpt"/>
</dbReference>
<dbReference type="InterPro" id="IPR011990">
    <property type="entry name" value="TPR-like_helical_dom_sf"/>
</dbReference>
<evidence type="ECO:0000313" key="3">
    <source>
        <dbReference type="EMBL" id="PON44656.1"/>
    </source>
</evidence>
<dbReference type="Pfam" id="PF13041">
    <property type="entry name" value="PPR_2"/>
    <property type="match status" value="1"/>
</dbReference>
<dbReference type="PROSITE" id="PS51375">
    <property type="entry name" value="PPR"/>
    <property type="match status" value="2"/>
</dbReference>
<dbReference type="FunFam" id="1.25.40.10:FF:002166">
    <property type="entry name" value="Pentatricopeptide (PPR) repeat-containing protein-like"/>
    <property type="match status" value="1"/>
</dbReference>
<dbReference type="EMBL" id="JXTB01000346">
    <property type="protein sequence ID" value="PON44656.1"/>
    <property type="molecule type" value="Genomic_DNA"/>
</dbReference>
<evidence type="ECO:0000313" key="4">
    <source>
        <dbReference type="Proteomes" id="UP000237105"/>
    </source>
</evidence>
<dbReference type="GO" id="GO:0009451">
    <property type="term" value="P:RNA modification"/>
    <property type="evidence" value="ECO:0007669"/>
    <property type="project" value="InterPro"/>
</dbReference>
<dbReference type="PANTHER" id="PTHR47926">
    <property type="entry name" value="PENTATRICOPEPTIDE REPEAT-CONTAINING PROTEIN"/>
    <property type="match status" value="1"/>
</dbReference>
<dbReference type="InterPro" id="IPR046960">
    <property type="entry name" value="PPR_At4g14850-like_plant"/>
</dbReference>
<dbReference type="PANTHER" id="PTHR47926:SF453">
    <property type="entry name" value="PENTATRICOPEPTIDE REPEAT (PPR) SUPERFAMILY PROTEIN"/>
    <property type="match status" value="1"/>
</dbReference>
<evidence type="ECO:0000256" key="1">
    <source>
        <dbReference type="ARBA" id="ARBA00022737"/>
    </source>
</evidence>
<dbReference type="NCBIfam" id="TIGR00756">
    <property type="entry name" value="PPR"/>
    <property type="match status" value="4"/>
</dbReference>
<dbReference type="STRING" id="3476.A0A2P5B7C5"/>
<dbReference type="Gene3D" id="1.25.40.10">
    <property type="entry name" value="Tetratricopeptide repeat domain"/>
    <property type="match status" value="3"/>
</dbReference>
<evidence type="ECO:0000256" key="2">
    <source>
        <dbReference type="PROSITE-ProRule" id="PRU00708"/>
    </source>
</evidence>
<feature type="repeat" description="PPR" evidence="2">
    <location>
        <begin position="191"/>
        <end position="225"/>
    </location>
</feature>
<dbReference type="Proteomes" id="UP000237105">
    <property type="component" value="Unassembled WGS sequence"/>
</dbReference>
<dbReference type="InterPro" id="IPR046848">
    <property type="entry name" value="E_motif"/>
</dbReference>
<sequence>MRLFPRNGNGNRIQSTLLVKINHKQHEYILEKLGKCSDLNHLKQLQAFLITIGHSQTQLYAFKLVRFTALALADLSYARSIFDRLCSPNVYLFAAMITAYASQCRPISAFDLYRCMLRRGTPSPNHFIYPQVLKSCPNATALVMVHTHILKSGFGRNPIVQTALTDSYAKFSLDVASARQMFDEMSERNRNVVTWTAMISGYIRLGHIENALLLFEKMPDRDVPSWNALIAGCTQNGFFQQAISLFKRMILSVQERKDHIKPNHVTVASTLSACGHSGMLQLGKWIHGYVYRNGLLPDSFLSNALVDMYGKCGNLKDARRIFDMASPKCLTYWNSMINCYALHGQSKSSITIFQEMIKYKGDVSPNEITFIGLFNACTHGGLVEEGIAYFDMMTKVYEIKPQIEHYGCLIDLLGRAGRFDEAMEVVRGMEMEPDEVVWGSLLNGCKIYRRTDLAEIAVQKLMEIDPHNNGGYASMLANIYGELEKWDEVRKVRRMLKYQNAYKAPGCSWIEVNEKVFQFHSADTAHPRTEEIYSILESLVGFISFKSS</sequence>
<keyword evidence="1" id="KW-0677">Repeat</keyword>
<dbReference type="GO" id="GO:0003723">
    <property type="term" value="F:RNA binding"/>
    <property type="evidence" value="ECO:0007669"/>
    <property type="project" value="InterPro"/>
</dbReference>
<accession>A0A2P5B7C5</accession>
<dbReference type="SUPFAM" id="SSF48452">
    <property type="entry name" value="TPR-like"/>
    <property type="match status" value="1"/>
</dbReference>
<keyword evidence="4" id="KW-1185">Reference proteome</keyword>
<comment type="caution">
    <text evidence="3">The sequence shown here is derived from an EMBL/GenBank/DDBJ whole genome shotgun (WGS) entry which is preliminary data.</text>
</comment>
<protein>
    <submittedName>
        <fullName evidence="3">Tetratricopeptide-like helical domain containing protein</fullName>
    </submittedName>
</protein>
<organism evidence="3 4">
    <name type="scientific">Parasponia andersonii</name>
    <name type="common">Sponia andersonii</name>
    <dbReference type="NCBI Taxonomy" id="3476"/>
    <lineage>
        <taxon>Eukaryota</taxon>
        <taxon>Viridiplantae</taxon>
        <taxon>Streptophyta</taxon>
        <taxon>Embryophyta</taxon>
        <taxon>Tracheophyta</taxon>
        <taxon>Spermatophyta</taxon>
        <taxon>Magnoliopsida</taxon>
        <taxon>eudicotyledons</taxon>
        <taxon>Gunneridae</taxon>
        <taxon>Pentapetalae</taxon>
        <taxon>rosids</taxon>
        <taxon>fabids</taxon>
        <taxon>Rosales</taxon>
        <taxon>Cannabaceae</taxon>
        <taxon>Parasponia</taxon>
    </lineage>
</organism>
<dbReference type="Pfam" id="PF01535">
    <property type="entry name" value="PPR"/>
    <property type="match status" value="6"/>
</dbReference>
<dbReference type="OrthoDB" id="597215at2759"/>
<reference evidence="4" key="1">
    <citation type="submission" date="2016-06" db="EMBL/GenBank/DDBJ databases">
        <title>Parallel loss of symbiosis genes in relatives of nitrogen-fixing non-legume Parasponia.</title>
        <authorList>
            <person name="Van Velzen R."/>
            <person name="Holmer R."/>
            <person name="Bu F."/>
            <person name="Rutten L."/>
            <person name="Van Zeijl A."/>
            <person name="Liu W."/>
            <person name="Santuari L."/>
            <person name="Cao Q."/>
            <person name="Sharma T."/>
            <person name="Shen D."/>
            <person name="Roswanjaya Y."/>
            <person name="Wardhani T."/>
            <person name="Kalhor M.S."/>
            <person name="Jansen J."/>
            <person name="Van den Hoogen J."/>
            <person name="Gungor B."/>
            <person name="Hartog M."/>
            <person name="Hontelez J."/>
            <person name="Verver J."/>
            <person name="Yang W.-C."/>
            <person name="Schijlen E."/>
            <person name="Repin R."/>
            <person name="Schilthuizen M."/>
            <person name="Schranz E."/>
            <person name="Heidstra R."/>
            <person name="Miyata K."/>
            <person name="Fedorova E."/>
            <person name="Kohlen W."/>
            <person name="Bisseling T."/>
            <person name="Smit S."/>
            <person name="Geurts R."/>
        </authorList>
    </citation>
    <scope>NUCLEOTIDE SEQUENCE [LARGE SCALE GENOMIC DNA]</scope>
    <source>
        <strain evidence="4">cv. WU1-14</strain>
    </source>
</reference>
<feature type="repeat" description="PPR" evidence="2">
    <location>
        <begin position="89"/>
        <end position="123"/>
    </location>
</feature>
<name>A0A2P5B7C5_PARAD</name>
<gene>
    <name evidence="3" type="ORF">PanWU01x14_265360</name>
</gene>
<dbReference type="Pfam" id="PF20431">
    <property type="entry name" value="E_motif"/>
    <property type="match status" value="1"/>
</dbReference>
<dbReference type="AlphaFoldDB" id="A0A2P5B7C5"/>
<proteinExistence type="predicted"/>